<evidence type="ECO:0000256" key="2">
    <source>
        <dbReference type="SAM" id="Phobius"/>
    </source>
</evidence>
<keyword evidence="2" id="KW-0472">Membrane</keyword>
<proteinExistence type="predicted"/>
<feature type="transmembrane region" description="Helical" evidence="2">
    <location>
        <begin position="161"/>
        <end position="179"/>
    </location>
</feature>
<dbReference type="Pfam" id="PF00990">
    <property type="entry name" value="GGDEF"/>
    <property type="match status" value="1"/>
</dbReference>
<dbReference type="SMART" id="SM00267">
    <property type="entry name" value="GGDEF"/>
    <property type="match status" value="1"/>
</dbReference>
<keyword evidence="5" id="KW-1185">Reference proteome</keyword>
<evidence type="ECO:0000313" key="5">
    <source>
        <dbReference type="Proteomes" id="UP000070433"/>
    </source>
</evidence>
<dbReference type="InterPro" id="IPR043128">
    <property type="entry name" value="Rev_trsase/Diguanyl_cyclase"/>
</dbReference>
<dbReference type="Gene3D" id="3.30.70.270">
    <property type="match status" value="1"/>
</dbReference>
<reference evidence="4 5" key="1">
    <citation type="journal article" date="2014" name="Int. J. Syst. Evol. Microbiol.">
        <title>Ramlibacter solisilvae sp. nov., isolated from forest soil, and emended description of the genus Ramlibacter.</title>
        <authorList>
            <person name="Lee H.J."/>
            <person name="Lee S.H."/>
            <person name="Lee S.S."/>
            <person name="Lee J.S."/>
            <person name="Kim Y."/>
            <person name="Kim S.C."/>
            <person name="Jeon C.O."/>
        </authorList>
    </citation>
    <scope>NUCLEOTIDE SEQUENCE [LARGE SCALE GENOMIC DNA]</scope>
    <source>
        <strain evidence="4 5">5-10</strain>
    </source>
</reference>
<feature type="region of interest" description="Disordered" evidence="1">
    <location>
        <begin position="339"/>
        <end position="372"/>
    </location>
</feature>
<evidence type="ECO:0000259" key="3">
    <source>
        <dbReference type="SMART" id="SM00267"/>
    </source>
</evidence>
<evidence type="ECO:0000256" key="1">
    <source>
        <dbReference type="SAM" id="MobiDB-lite"/>
    </source>
</evidence>
<feature type="transmembrane region" description="Helical" evidence="2">
    <location>
        <begin position="36"/>
        <end position="53"/>
    </location>
</feature>
<feature type="domain" description="GGDEF" evidence="3">
    <location>
        <begin position="176"/>
        <end position="344"/>
    </location>
</feature>
<dbReference type="AlphaFoldDB" id="A0A127K0I0"/>
<dbReference type="EMBL" id="CP010951">
    <property type="protein sequence ID" value="AMO23932.1"/>
    <property type="molecule type" value="Genomic_DNA"/>
</dbReference>
<organism evidence="4 5">
    <name type="scientific">Ramlibacter tataouinensis</name>
    <dbReference type="NCBI Taxonomy" id="94132"/>
    <lineage>
        <taxon>Bacteria</taxon>
        <taxon>Pseudomonadati</taxon>
        <taxon>Pseudomonadota</taxon>
        <taxon>Betaproteobacteria</taxon>
        <taxon>Burkholderiales</taxon>
        <taxon>Comamonadaceae</taxon>
        <taxon>Ramlibacter</taxon>
    </lineage>
</organism>
<dbReference type="InterPro" id="IPR029787">
    <property type="entry name" value="Nucleotide_cyclase"/>
</dbReference>
<dbReference type="InterPro" id="IPR000160">
    <property type="entry name" value="GGDEF_dom"/>
</dbReference>
<accession>A0A127K0I0</accession>
<dbReference type="RefSeq" id="WP_061501049.1">
    <property type="nucleotide sequence ID" value="NZ_CP010951.1"/>
</dbReference>
<feature type="compositionally biased region" description="Polar residues" evidence="1">
    <location>
        <begin position="342"/>
        <end position="355"/>
    </location>
</feature>
<keyword evidence="2" id="KW-0812">Transmembrane</keyword>
<dbReference type="Proteomes" id="UP000070433">
    <property type="component" value="Chromosome"/>
</dbReference>
<dbReference type="SUPFAM" id="SSF55073">
    <property type="entry name" value="Nucleotide cyclase"/>
    <property type="match status" value="1"/>
</dbReference>
<dbReference type="OrthoDB" id="8893711at2"/>
<sequence length="387" mass="41443">MSGRRRPSRPALALARPVVATAQEITFRTQRLEPRLLAGLAAFGVWTAIVLGAGEWTPWGIAGATAAMGVWCLKYPAGRAGAMLLRAALLLTGGFFLECEAVAADLAGPFFLWPVMVTAVYSLLLPSSTVPWLWTLAALEFVAVRLAIPTAFAWQAVLGEAAVLASFCFVCGAAGRAAATVEQQAEVVKRDRQSLLYNDTGFFANGGELFDECRWRKRPFALVLLNSADLRAAAELAGRRAATQLFEQLVKKIAGATPTGGIAARTDSVEFAMALPGLTAAKAAAVMHQQFGQPSKLEVTLKDNRVTVMLDSVVGEISPEVMSLEDLYDRMRVRLRHRANEAASSQPAEPPSTLQGLIEPDPPMPQDARPTLPMTYGEALAVAGRKP</sequence>
<name>A0A127K0I0_9BURK</name>
<evidence type="ECO:0000313" key="4">
    <source>
        <dbReference type="EMBL" id="AMO23932.1"/>
    </source>
</evidence>
<gene>
    <name evidence="4" type="ORF">UC35_15010</name>
</gene>
<keyword evidence="2" id="KW-1133">Transmembrane helix</keyword>
<protein>
    <recommendedName>
        <fullName evidence="3">GGDEF domain-containing protein</fullName>
    </recommendedName>
</protein>